<dbReference type="Pfam" id="PF10544">
    <property type="entry name" value="T5orf172"/>
    <property type="match status" value="1"/>
</dbReference>
<dbReference type="AlphaFoldDB" id="W9WRN1"/>
<name>W9WRN1_9EURO</name>
<dbReference type="EMBL" id="AMGX01000009">
    <property type="protein sequence ID" value="EXJ70588.1"/>
    <property type="molecule type" value="Genomic_DNA"/>
</dbReference>
<evidence type="ECO:0000259" key="2">
    <source>
        <dbReference type="SMART" id="SM00974"/>
    </source>
</evidence>
<dbReference type="Proteomes" id="UP000019471">
    <property type="component" value="Unassembled WGS sequence"/>
</dbReference>
<evidence type="ECO:0000256" key="1">
    <source>
        <dbReference type="SAM" id="MobiDB-lite"/>
    </source>
</evidence>
<dbReference type="STRING" id="1182543.W9WRN1"/>
<accession>W9WRN1</accession>
<dbReference type="InterPro" id="IPR053006">
    <property type="entry name" value="Meiosis_regulatory"/>
</dbReference>
<gene>
    <name evidence="3" type="ORF">A1O5_06658</name>
</gene>
<dbReference type="RefSeq" id="XP_007745440.1">
    <property type="nucleotide sequence ID" value="XM_007747250.1"/>
</dbReference>
<sequence>MGSLALAEDFASFRYIDPSSDGFRCIYPLIKYGRCCKNRVDKGLRNATLSIKRRILSEASSEDRSALLQNFVENCCCEGVHRKLLTGTPLARELRQKWEKELGYPFSTPVRASEDTQHAAPTITPASTRQCHVGSPVILAVPSRANTRYSLRTNVSVPEPTGSSLGSDEGASTGEFEPIKKTTQTLVSVLFKPLSEVRDREIGDIYAFSRESSPGMVKIGYSKSTESRLKRWGNACGYKPVLEHCVRNVPNVPRVETLVHYELLSYWRRELKCKHNSLCHKRHKEWFECSVETAARSMNNFSKWMIVADPYDAGGILKPQWKDIIRKMVRYGQEVTSQSLLDNLERPRHQIEAPLSAQIDEPISPPTPTATPWAPRESMTTVAPRPVALTPRGLDKAVLKIGRDLVYLQAHRIAALQKGLASLYQTLLVDNSRTWTPPNTQLLLAS</sequence>
<dbReference type="InterPro" id="IPR018306">
    <property type="entry name" value="Phage_T5_Orf172_DNA-bd"/>
</dbReference>
<dbReference type="PANTHER" id="PTHR28094:SF1">
    <property type="entry name" value="MEIOTICALLY UP-REGULATED GENE 113 PROTEIN"/>
    <property type="match status" value="1"/>
</dbReference>
<reference evidence="3 4" key="1">
    <citation type="submission" date="2013-03" db="EMBL/GenBank/DDBJ databases">
        <title>The Genome Sequence of Cladophialophora psammophila CBS 110553.</title>
        <authorList>
            <consortium name="The Broad Institute Genomics Platform"/>
            <person name="Cuomo C."/>
            <person name="de Hoog S."/>
            <person name="Gorbushina A."/>
            <person name="Walker B."/>
            <person name="Young S.K."/>
            <person name="Zeng Q."/>
            <person name="Gargeya S."/>
            <person name="Fitzgerald M."/>
            <person name="Haas B."/>
            <person name="Abouelleil A."/>
            <person name="Allen A.W."/>
            <person name="Alvarado L."/>
            <person name="Arachchi H.M."/>
            <person name="Berlin A.M."/>
            <person name="Chapman S.B."/>
            <person name="Gainer-Dewar J."/>
            <person name="Goldberg J."/>
            <person name="Griggs A."/>
            <person name="Gujja S."/>
            <person name="Hansen M."/>
            <person name="Howarth C."/>
            <person name="Imamovic A."/>
            <person name="Ireland A."/>
            <person name="Larimer J."/>
            <person name="McCowan C."/>
            <person name="Murphy C."/>
            <person name="Pearson M."/>
            <person name="Poon T.W."/>
            <person name="Priest M."/>
            <person name="Roberts A."/>
            <person name="Saif S."/>
            <person name="Shea T."/>
            <person name="Sisk P."/>
            <person name="Sykes S."/>
            <person name="Wortman J."/>
            <person name="Nusbaum C."/>
            <person name="Birren B."/>
        </authorList>
    </citation>
    <scope>NUCLEOTIDE SEQUENCE [LARGE SCALE GENOMIC DNA]</scope>
    <source>
        <strain evidence="3 4">CBS 110553</strain>
    </source>
</reference>
<feature type="region of interest" description="Disordered" evidence="1">
    <location>
        <begin position="154"/>
        <end position="175"/>
    </location>
</feature>
<dbReference type="SMART" id="SM00974">
    <property type="entry name" value="T5orf172"/>
    <property type="match status" value="1"/>
</dbReference>
<dbReference type="OrthoDB" id="4158646at2759"/>
<dbReference type="GeneID" id="19191367"/>
<dbReference type="PANTHER" id="PTHR28094">
    <property type="entry name" value="MEIOTICALLY UP-REGULATED GENE 113 PROTEIN"/>
    <property type="match status" value="1"/>
</dbReference>
<dbReference type="HOGENOM" id="CLU_051031_0_0_1"/>
<comment type="caution">
    <text evidence="3">The sequence shown here is derived from an EMBL/GenBank/DDBJ whole genome shotgun (WGS) entry which is preliminary data.</text>
</comment>
<evidence type="ECO:0000313" key="3">
    <source>
        <dbReference type="EMBL" id="EXJ70588.1"/>
    </source>
</evidence>
<protein>
    <recommendedName>
        <fullName evidence="2">Bacteriophage T5 Orf172 DNA-binding domain-containing protein</fullName>
    </recommendedName>
</protein>
<evidence type="ECO:0000313" key="4">
    <source>
        <dbReference type="Proteomes" id="UP000019471"/>
    </source>
</evidence>
<proteinExistence type="predicted"/>
<dbReference type="eggNOG" id="ENOG502RPP8">
    <property type="taxonomic scope" value="Eukaryota"/>
</dbReference>
<keyword evidence="4" id="KW-1185">Reference proteome</keyword>
<feature type="compositionally biased region" description="Polar residues" evidence="1">
    <location>
        <begin position="154"/>
        <end position="166"/>
    </location>
</feature>
<feature type="domain" description="Bacteriophage T5 Orf172 DNA-binding" evidence="2">
    <location>
        <begin position="211"/>
        <end position="301"/>
    </location>
</feature>
<organism evidence="3 4">
    <name type="scientific">Cladophialophora psammophila CBS 110553</name>
    <dbReference type="NCBI Taxonomy" id="1182543"/>
    <lineage>
        <taxon>Eukaryota</taxon>
        <taxon>Fungi</taxon>
        <taxon>Dikarya</taxon>
        <taxon>Ascomycota</taxon>
        <taxon>Pezizomycotina</taxon>
        <taxon>Eurotiomycetes</taxon>
        <taxon>Chaetothyriomycetidae</taxon>
        <taxon>Chaetothyriales</taxon>
        <taxon>Herpotrichiellaceae</taxon>
        <taxon>Cladophialophora</taxon>
    </lineage>
</organism>